<evidence type="ECO:0000259" key="1">
    <source>
        <dbReference type="Pfam" id="PF14344"/>
    </source>
</evidence>
<protein>
    <recommendedName>
        <fullName evidence="1">DUF4397 domain-containing protein</fullName>
    </recommendedName>
</protein>
<accession>A0A1H9JXC7</accession>
<dbReference type="AlphaFoldDB" id="A0A1H9JXC7"/>
<feature type="domain" description="DUF4397" evidence="1">
    <location>
        <begin position="28"/>
        <end position="137"/>
    </location>
</feature>
<dbReference type="Proteomes" id="UP000199572">
    <property type="component" value="Unassembled WGS sequence"/>
</dbReference>
<dbReference type="InterPro" id="IPR025510">
    <property type="entry name" value="DUF4397"/>
</dbReference>
<organism evidence="2 3">
    <name type="scientific">Pedobacter rhizosphaerae</name>
    <dbReference type="NCBI Taxonomy" id="390241"/>
    <lineage>
        <taxon>Bacteria</taxon>
        <taxon>Pseudomonadati</taxon>
        <taxon>Bacteroidota</taxon>
        <taxon>Sphingobacteriia</taxon>
        <taxon>Sphingobacteriales</taxon>
        <taxon>Sphingobacteriaceae</taxon>
        <taxon>Pedobacter</taxon>
    </lineage>
</organism>
<keyword evidence="3" id="KW-1185">Reference proteome</keyword>
<evidence type="ECO:0000313" key="3">
    <source>
        <dbReference type="Proteomes" id="UP000199572"/>
    </source>
</evidence>
<gene>
    <name evidence="2" type="ORF">SAMN04488023_102121</name>
</gene>
<evidence type="ECO:0000313" key="2">
    <source>
        <dbReference type="EMBL" id="SEQ91509.1"/>
    </source>
</evidence>
<dbReference type="STRING" id="390241.SAMN04488023_102121"/>
<sequence>MLLITTALLSCKKEEEEIQQVPARSTASVSFNNGLLAFNKLDFYVNGTKKASLTDALHSGYNEVQPGKMEIKVVNPISGATIGTGSFEFLARDYSVFLCGSTAEPILLFSEDNLNSPATDNAKIRFVNLSPGLKNLSLNERGKPALFNNRPYKTSTSFENLLAVSEISFDLKETGSEATVATLEKVKIEKDKIYTIIATGERAENFNIKLSLIVNK</sequence>
<proteinExistence type="predicted"/>
<dbReference type="EMBL" id="FOGG01000002">
    <property type="protein sequence ID" value="SEQ91509.1"/>
    <property type="molecule type" value="Genomic_DNA"/>
</dbReference>
<reference evidence="3" key="1">
    <citation type="submission" date="2016-10" db="EMBL/GenBank/DDBJ databases">
        <authorList>
            <person name="Varghese N."/>
            <person name="Submissions S."/>
        </authorList>
    </citation>
    <scope>NUCLEOTIDE SEQUENCE [LARGE SCALE GENOMIC DNA]</scope>
    <source>
        <strain evidence="3">DSM 18610</strain>
    </source>
</reference>
<dbReference type="Pfam" id="PF14344">
    <property type="entry name" value="DUF4397"/>
    <property type="match status" value="1"/>
</dbReference>
<name>A0A1H9JXC7_9SPHI</name>